<comment type="caution">
    <text evidence="6">The sequence shown here is derived from an EMBL/GenBank/DDBJ whole genome shotgun (WGS) entry which is preliminary data.</text>
</comment>
<dbReference type="AlphaFoldDB" id="A0A853HZL1"/>
<protein>
    <recommendedName>
        <fullName evidence="3">Pseudouridine synthase</fullName>
        <ecNumber evidence="3">5.4.99.-</ecNumber>
    </recommendedName>
</protein>
<feature type="region of interest" description="Disordered" evidence="4">
    <location>
        <begin position="1"/>
        <end position="30"/>
    </location>
</feature>
<dbReference type="PANTHER" id="PTHR47683:SF2">
    <property type="entry name" value="RNA-BINDING S4 DOMAIN-CONTAINING PROTEIN"/>
    <property type="match status" value="1"/>
</dbReference>
<proteinExistence type="inferred from homology"/>
<dbReference type="SUPFAM" id="SSF55120">
    <property type="entry name" value="Pseudouridine synthase"/>
    <property type="match status" value="1"/>
</dbReference>
<dbReference type="Proteomes" id="UP000569732">
    <property type="component" value="Unassembled WGS sequence"/>
</dbReference>
<evidence type="ECO:0000256" key="4">
    <source>
        <dbReference type="SAM" id="MobiDB-lite"/>
    </source>
</evidence>
<feature type="domain" description="Pseudouridine synthase RsuA/RluA-like" evidence="5">
    <location>
        <begin position="32"/>
        <end position="176"/>
    </location>
</feature>
<gene>
    <name evidence="6" type="ORF">H0A36_07215</name>
</gene>
<evidence type="ECO:0000313" key="6">
    <source>
        <dbReference type="EMBL" id="NYZ65799.1"/>
    </source>
</evidence>
<dbReference type="Gene3D" id="3.30.70.1560">
    <property type="entry name" value="Alpha-L RNA-binding motif"/>
    <property type="match status" value="1"/>
</dbReference>
<dbReference type="Gene3D" id="3.30.70.580">
    <property type="entry name" value="Pseudouridine synthase I, catalytic domain, N-terminal subdomain"/>
    <property type="match status" value="1"/>
</dbReference>
<organism evidence="6 7">
    <name type="scientific">Spartinivicinus marinus</name>
    <dbReference type="NCBI Taxonomy" id="2994442"/>
    <lineage>
        <taxon>Bacteria</taxon>
        <taxon>Pseudomonadati</taxon>
        <taxon>Pseudomonadota</taxon>
        <taxon>Gammaproteobacteria</taxon>
        <taxon>Oceanospirillales</taxon>
        <taxon>Zooshikellaceae</taxon>
        <taxon>Spartinivicinus</taxon>
    </lineage>
</organism>
<dbReference type="InterPro" id="IPR020094">
    <property type="entry name" value="TruA/RsuA/RluB/E/F_N"/>
</dbReference>
<keyword evidence="7" id="KW-1185">Reference proteome</keyword>
<dbReference type="InterPro" id="IPR000748">
    <property type="entry name" value="PsdUridine_synth_RsuA/RluB/E/F"/>
</dbReference>
<evidence type="ECO:0000256" key="2">
    <source>
        <dbReference type="ARBA" id="ARBA00023235"/>
    </source>
</evidence>
<dbReference type="GO" id="GO:0140098">
    <property type="term" value="F:catalytic activity, acting on RNA"/>
    <property type="evidence" value="ECO:0007669"/>
    <property type="project" value="UniProtKB-ARBA"/>
</dbReference>
<evidence type="ECO:0000256" key="1">
    <source>
        <dbReference type="ARBA" id="ARBA00008348"/>
    </source>
</evidence>
<dbReference type="InterPro" id="IPR020103">
    <property type="entry name" value="PsdUridine_synth_cat_dom_sf"/>
</dbReference>
<dbReference type="GO" id="GO:0006364">
    <property type="term" value="P:rRNA processing"/>
    <property type="evidence" value="ECO:0007669"/>
    <property type="project" value="UniProtKB-ARBA"/>
</dbReference>
<dbReference type="RefSeq" id="WP_180567822.1">
    <property type="nucleotide sequence ID" value="NZ_JACCKB010000007.1"/>
</dbReference>
<dbReference type="InterPro" id="IPR042092">
    <property type="entry name" value="PsdUridine_s_RsuA/RluB/E/F_cat"/>
</dbReference>
<dbReference type="InterPro" id="IPR018496">
    <property type="entry name" value="PsdUridine_synth_RsuA/RluB_CS"/>
</dbReference>
<evidence type="ECO:0000313" key="7">
    <source>
        <dbReference type="Proteomes" id="UP000569732"/>
    </source>
</evidence>
<evidence type="ECO:0000259" key="5">
    <source>
        <dbReference type="Pfam" id="PF00849"/>
    </source>
</evidence>
<sequence>MTSPRRTKRQKPIDKHAKASKAASSPKPKPRVIIFNKPYLVLTQFTDQSGRQTLADFISIPNIYPAGRLDRDSEGLLILTNDGDLQHRLSHPRHKMAKYYWVQVEGIPNDDSLNQLRHGVQLKEGITQPAQVTIIDSPKLWSRNPPIRERKHIPTCWLSIAITEGRNRQVRRMTAAIGHPTLRLVRYQIGPIHLGTLQPGEWCEMSPKDLFQQA</sequence>
<dbReference type="Pfam" id="PF00849">
    <property type="entry name" value="PseudoU_synth_2"/>
    <property type="match status" value="1"/>
</dbReference>
<feature type="compositionally biased region" description="Basic residues" evidence="4">
    <location>
        <begin position="1"/>
        <end position="10"/>
    </location>
</feature>
<dbReference type="PROSITE" id="PS01149">
    <property type="entry name" value="PSI_RSU"/>
    <property type="match status" value="1"/>
</dbReference>
<comment type="similarity">
    <text evidence="1 3">Belongs to the pseudouridine synthase RsuA family.</text>
</comment>
<dbReference type="EC" id="5.4.99.-" evidence="3"/>
<name>A0A853HZL1_9GAMM</name>
<accession>A0A853HZL1</accession>
<dbReference type="NCBIfam" id="TIGR00093">
    <property type="entry name" value="pseudouridine synthase"/>
    <property type="match status" value="1"/>
</dbReference>
<dbReference type="GO" id="GO:0003723">
    <property type="term" value="F:RNA binding"/>
    <property type="evidence" value="ECO:0007669"/>
    <property type="project" value="InterPro"/>
</dbReference>
<dbReference type="GO" id="GO:0009982">
    <property type="term" value="F:pseudouridine synthase activity"/>
    <property type="evidence" value="ECO:0007669"/>
    <property type="project" value="InterPro"/>
</dbReference>
<dbReference type="EMBL" id="JACCKB010000007">
    <property type="protein sequence ID" value="NYZ65799.1"/>
    <property type="molecule type" value="Genomic_DNA"/>
</dbReference>
<evidence type="ECO:0000256" key="3">
    <source>
        <dbReference type="RuleBase" id="RU003887"/>
    </source>
</evidence>
<reference evidence="6 7" key="1">
    <citation type="submission" date="2020-07" db="EMBL/GenBank/DDBJ databases">
        <title>Endozoicomonas sp. nov., isolated from sediment.</title>
        <authorList>
            <person name="Gu T."/>
        </authorList>
    </citation>
    <scope>NUCLEOTIDE SEQUENCE [LARGE SCALE GENOMIC DNA]</scope>
    <source>
        <strain evidence="6 7">SM1973</strain>
    </source>
</reference>
<dbReference type="GO" id="GO:0001522">
    <property type="term" value="P:pseudouridine synthesis"/>
    <property type="evidence" value="ECO:0007669"/>
    <property type="project" value="InterPro"/>
</dbReference>
<keyword evidence="2 3" id="KW-0413">Isomerase</keyword>
<dbReference type="PANTHER" id="PTHR47683">
    <property type="entry name" value="PSEUDOURIDINE SYNTHASE FAMILY PROTEIN-RELATED"/>
    <property type="match status" value="1"/>
</dbReference>
<dbReference type="InterPro" id="IPR006145">
    <property type="entry name" value="PsdUridine_synth_RsuA/RluA"/>
</dbReference>
<dbReference type="InterPro" id="IPR050343">
    <property type="entry name" value="RsuA_PseudoU_synthase"/>
</dbReference>